<feature type="chain" id="PRO_5040758658" evidence="1">
    <location>
        <begin position="23"/>
        <end position="144"/>
    </location>
</feature>
<gene>
    <name evidence="3" type="primary">LOC106060570</name>
</gene>
<keyword evidence="2" id="KW-1185">Reference proteome</keyword>
<accession>A0A9W3A990</accession>
<dbReference type="OMA" id="FRINFQE"/>
<dbReference type="RefSeq" id="XP_055883846.1">
    <property type="nucleotide sequence ID" value="XM_056027871.1"/>
</dbReference>
<dbReference type="AlphaFoldDB" id="A0A9W3A990"/>
<sequence>MKILSLTSFVLVILCPAWSSAAFGDPCEIVTVSNLSGSHDQVVNITVPKDCLFGDVDWNYPRGSLLLSHATGGKNFQLCIEKGWGTFVTQVQEIVNGIAKTLALPTEETPTCTKSTNSEAALLISSPSAQMYMTMFNYRIIPEK</sequence>
<name>A0A9W3A990_BIOGL</name>
<keyword evidence="1" id="KW-0732">Signal</keyword>
<reference evidence="3" key="1">
    <citation type="submission" date="2025-08" db="UniProtKB">
        <authorList>
            <consortium name="RefSeq"/>
        </authorList>
    </citation>
    <scope>IDENTIFICATION</scope>
</reference>
<dbReference type="Proteomes" id="UP001165740">
    <property type="component" value="Chromosome 4"/>
</dbReference>
<dbReference type="GeneID" id="106060570"/>
<evidence type="ECO:0000313" key="3">
    <source>
        <dbReference type="RefSeq" id="XP_055883846.1"/>
    </source>
</evidence>
<organism evidence="2 3">
    <name type="scientific">Biomphalaria glabrata</name>
    <name type="common">Bloodfluke planorb</name>
    <name type="synonym">Freshwater snail</name>
    <dbReference type="NCBI Taxonomy" id="6526"/>
    <lineage>
        <taxon>Eukaryota</taxon>
        <taxon>Metazoa</taxon>
        <taxon>Spiralia</taxon>
        <taxon>Lophotrochozoa</taxon>
        <taxon>Mollusca</taxon>
        <taxon>Gastropoda</taxon>
        <taxon>Heterobranchia</taxon>
        <taxon>Euthyneura</taxon>
        <taxon>Panpulmonata</taxon>
        <taxon>Hygrophila</taxon>
        <taxon>Lymnaeoidea</taxon>
        <taxon>Planorbidae</taxon>
        <taxon>Biomphalaria</taxon>
    </lineage>
</organism>
<protein>
    <submittedName>
        <fullName evidence="3">Uncharacterized protein LOC106060570</fullName>
    </submittedName>
</protein>
<evidence type="ECO:0000313" key="2">
    <source>
        <dbReference type="Proteomes" id="UP001165740"/>
    </source>
</evidence>
<evidence type="ECO:0000256" key="1">
    <source>
        <dbReference type="SAM" id="SignalP"/>
    </source>
</evidence>
<proteinExistence type="predicted"/>
<feature type="signal peptide" evidence="1">
    <location>
        <begin position="1"/>
        <end position="22"/>
    </location>
</feature>
<dbReference type="OrthoDB" id="6044692at2759"/>